<dbReference type="PANTHER" id="PTHR46017">
    <property type="entry name" value="ALPHA-MANNOSIDASE 2C1"/>
    <property type="match status" value="1"/>
</dbReference>
<dbReference type="GO" id="GO:0009313">
    <property type="term" value="P:oligosaccharide catabolic process"/>
    <property type="evidence" value="ECO:0007669"/>
    <property type="project" value="TreeGrafter"/>
</dbReference>
<dbReference type="SUPFAM" id="SSF74650">
    <property type="entry name" value="Galactose mutarotase-like"/>
    <property type="match status" value="1"/>
</dbReference>
<name>A0A921K0F3_9LACO</name>
<dbReference type="Pfam" id="PF09261">
    <property type="entry name" value="Alpha-mann_mid"/>
    <property type="match status" value="1"/>
</dbReference>
<dbReference type="GO" id="GO:0004559">
    <property type="term" value="F:alpha-mannosidase activity"/>
    <property type="evidence" value="ECO:0007669"/>
    <property type="project" value="InterPro"/>
</dbReference>
<evidence type="ECO:0000256" key="4">
    <source>
        <dbReference type="ARBA" id="ARBA00023295"/>
    </source>
</evidence>
<dbReference type="Proteomes" id="UP000707535">
    <property type="component" value="Unassembled WGS sequence"/>
</dbReference>
<evidence type="ECO:0000256" key="1">
    <source>
        <dbReference type="ARBA" id="ARBA00009792"/>
    </source>
</evidence>
<dbReference type="Gene3D" id="1.20.1270.50">
    <property type="entry name" value="Glycoside hydrolase family 38, central domain"/>
    <property type="match status" value="1"/>
</dbReference>
<dbReference type="PANTHER" id="PTHR46017:SF2">
    <property type="entry name" value="MANNOSYLGLYCERATE HYDROLASE"/>
    <property type="match status" value="1"/>
</dbReference>
<keyword evidence="3" id="KW-0378">Hydrolase</keyword>
<dbReference type="SUPFAM" id="SSF88713">
    <property type="entry name" value="Glycoside hydrolase/deacetylase"/>
    <property type="match status" value="1"/>
</dbReference>
<dbReference type="GO" id="GO:0006013">
    <property type="term" value="P:mannose metabolic process"/>
    <property type="evidence" value="ECO:0007669"/>
    <property type="project" value="InterPro"/>
</dbReference>
<dbReference type="GO" id="GO:0046872">
    <property type="term" value="F:metal ion binding"/>
    <property type="evidence" value="ECO:0007669"/>
    <property type="project" value="UniProtKB-KW"/>
</dbReference>
<feature type="domain" description="Glycoside hydrolase family 38 central" evidence="5">
    <location>
        <begin position="276"/>
        <end position="354"/>
    </location>
</feature>
<sequence>MAQTKVYLVNHTHWDREWYFSNQDSRILSDLLFTDAIKGLEKHQSASFTLDGQSSIVEDYLKIRPDMQKRVEALIKAGQLIVGPWYTQPDALHISGESLLRNGIIGKLTAQKYGKTADIGYLPDTFGFNAQMPVILNELGLDNFIFWRGIDPKLTGGFYFKWHSLGQNRQVTAINFPQGYGVCKEFAGSKEFVEHSLDPAVKFIEDNSVARPRNVLIPIGNDQMAIKKNFAEQVKQINHLGRYDYEASDYSTFSKKLAQSELNDYSGPLLEPFLARVHRTCGSSRMDIKLAASRLENKLVGQVEPLMIIGKKCGIELQQPVLVEAWKKLLASQAHDSMAGSITDPVAADVIHRLKEGTEIADGIINTIERLLADQLKLTPDQVLLINPLPKEVADYHRVQVVTQAKQVTFPAAADTFLASQKYVPERQNVFQETVTGPQYGIEPGYYISDYLVKAHLPALGYRVLEYQEVDETQAHETNALKSKKAQLSGKNLTLEFFGNVLYLKAHETTTTNFLCLIDSANTGDTYDSSPLEGEKPYELQFDSAAVDVSGEVSTMTLSGKQKLPRNLTERRLKKETTDFTYQMKLTLLPDDRLQVHVAFDNNVFDHQVKLKVKTPQGSHYQAGVPFGSYEYQDNDLTDREDKYAEKPVSVWPLDHWVTAYHKQRALTVYSIDCKEFSTDDEGLKLTLLATTDQLGKENLINRPGRASGDTTQFGHPMIATPQAELQQHFDYDFTVSFSTGLDLKQTANLQEKATFQVLSYQKQELNLFLHRLDNKLQEGLLKENFLPWKLSLLNVPEQVAVTACYPAYFKKDKIVLRLNNATSQAVAYALPNGGQAVNALEQPATYDGMIAAMDVLTVMI</sequence>
<dbReference type="Pfam" id="PF01074">
    <property type="entry name" value="Glyco_hydro_38N"/>
    <property type="match status" value="1"/>
</dbReference>
<keyword evidence="2" id="KW-0479">Metal-binding</keyword>
<protein>
    <submittedName>
        <fullName evidence="6">Alpha-mannosidase</fullName>
    </submittedName>
</protein>
<evidence type="ECO:0000313" key="7">
    <source>
        <dbReference type="Proteomes" id="UP000707535"/>
    </source>
</evidence>
<comment type="caution">
    <text evidence="6">The sequence shown here is derived from an EMBL/GenBank/DDBJ whole genome shotgun (WGS) entry which is preliminary data.</text>
</comment>
<comment type="similarity">
    <text evidence="1">Belongs to the glycosyl hydrolase 38 family.</text>
</comment>
<dbReference type="InterPro" id="IPR028995">
    <property type="entry name" value="Glyco_hydro_57/38_cen_sf"/>
</dbReference>
<dbReference type="InterPro" id="IPR000602">
    <property type="entry name" value="Glyco_hydro_38_N"/>
</dbReference>
<dbReference type="InterPro" id="IPR027291">
    <property type="entry name" value="Glyco_hydro_38_N_sf"/>
</dbReference>
<proteinExistence type="inferred from homology"/>
<dbReference type="GO" id="GO:0030246">
    <property type="term" value="F:carbohydrate binding"/>
    <property type="evidence" value="ECO:0007669"/>
    <property type="project" value="InterPro"/>
</dbReference>
<reference evidence="6" key="1">
    <citation type="journal article" date="2021" name="PeerJ">
        <title>Extensive microbial diversity within the chicken gut microbiome revealed by metagenomics and culture.</title>
        <authorList>
            <person name="Gilroy R."/>
            <person name="Ravi A."/>
            <person name="Getino M."/>
            <person name="Pursley I."/>
            <person name="Horton D.L."/>
            <person name="Alikhan N.F."/>
            <person name="Baker D."/>
            <person name="Gharbi K."/>
            <person name="Hall N."/>
            <person name="Watson M."/>
            <person name="Adriaenssens E.M."/>
            <person name="Foster-Nyarko E."/>
            <person name="Jarju S."/>
            <person name="Secka A."/>
            <person name="Antonio M."/>
            <person name="Oren A."/>
            <person name="Chaudhuri R.R."/>
            <person name="La Ragione R."/>
            <person name="Hildebrand F."/>
            <person name="Pallen M.J."/>
        </authorList>
    </citation>
    <scope>NUCLEOTIDE SEQUENCE</scope>
    <source>
        <strain evidence="6">CHK174-6876</strain>
    </source>
</reference>
<gene>
    <name evidence="6" type="ORF">K8V00_02440</name>
</gene>
<organism evidence="6 7">
    <name type="scientific">Ligilactobacillus acidipiscis</name>
    <dbReference type="NCBI Taxonomy" id="89059"/>
    <lineage>
        <taxon>Bacteria</taxon>
        <taxon>Bacillati</taxon>
        <taxon>Bacillota</taxon>
        <taxon>Bacilli</taxon>
        <taxon>Lactobacillales</taxon>
        <taxon>Lactobacillaceae</taxon>
        <taxon>Ligilactobacillus</taxon>
    </lineage>
</organism>
<dbReference type="SMART" id="SM00872">
    <property type="entry name" value="Alpha-mann_mid"/>
    <property type="match status" value="1"/>
</dbReference>
<dbReference type="EMBL" id="DYXG01000021">
    <property type="protein sequence ID" value="HJE96456.1"/>
    <property type="molecule type" value="Genomic_DNA"/>
</dbReference>
<accession>A0A921K0F3</accession>
<evidence type="ECO:0000256" key="3">
    <source>
        <dbReference type="ARBA" id="ARBA00022801"/>
    </source>
</evidence>
<dbReference type="InterPro" id="IPR037094">
    <property type="entry name" value="Glyco_hydro_38_cen_sf"/>
</dbReference>
<reference evidence="6" key="2">
    <citation type="submission" date="2021-09" db="EMBL/GenBank/DDBJ databases">
        <authorList>
            <person name="Gilroy R."/>
        </authorList>
    </citation>
    <scope>NUCLEOTIDE SEQUENCE</scope>
    <source>
        <strain evidence="6">CHK174-6876</strain>
    </source>
</reference>
<dbReference type="SUPFAM" id="SSF88688">
    <property type="entry name" value="Families 57/38 glycoside transferase middle domain"/>
    <property type="match status" value="1"/>
</dbReference>
<dbReference type="Gene3D" id="2.70.98.30">
    <property type="entry name" value="Golgi alpha-mannosidase II, domain 4"/>
    <property type="match status" value="1"/>
</dbReference>
<dbReference type="InterPro" id="IPR011330">
    <property type="entry name" value="Glyco_hydro/deAcase_b/a-brl"/>
</dbReference>
<evidence type="ECO:0000313" key="6">
    <source>
        <dbReference type="EMBL" id="HJE96456.1"/>
    </source>
</evidence>
<dbReference type="Gene3D" id="3.20.110.10">
    <property type="entry name" value="Glycoside hydrolase 38, N terminal domain"/>
    <property type="match status" value="1"/>
</dbReference>
<evidence type="ECO:0000256" key="2">
    <source>
        <dbReference type="ARBA" id="ARBA00022723"/>
    </source>
</evidence>
<keyword evidence="4" id="KW-0326">Glycosidase</keyword>
<dbReference type="InterPro" id="IPR011013">
    <property type="entry name" value="Gal_mutarotase_sf_dom"/>
</dbReference>
<dbReference type="InterPro" id="IPR015341">
    <property type="entry name" value="Glyco_hydro_38_cen"/>
</dbReference>
<dbReference type="AlphaFoldDB" id="A0A921K0F3"/>
<evidence type="ECO:0000259" key="5">
    <source>
        <dbReference type="SMART" id="SM00872"/>
    </source>
</evidence>